<feature type="transmembrane region" description="Helical" evidence="1">
    <location>
        <begin position="7"/>
        <end position="25"/>
    </location>
</feature>
<proteinExistence type="predicted"/>
<name>A0ABX1D5M7_9FLAO</name>
<dbReference type="Proteomes" id="UP000703674">
    <property type="component" value="Unassembled WGS sequence"/>
</dbReference>
<keyword evidence="3" id="KW-1185">Reference proteome</keyword>
<sequence>MFHKEGYKIMGIAVILLIIVNLLAQTFIYTYWIKIAILLGTVLLFFLIIQFFRNPKRNTEVNTS</sequence>
<comment type="caution">
    <text evidence="2">The sequence shown here is derived from an EMBL/GenBank/DDBJ whole genome shotgun (WGS) entry which is preliminary data.</text>
</comment>
<keyword evidence="1" id="KW-1133">Transmembrane helix</keyword>
<dbReference type="EMBL" id="JAAVJR010000116">
    <property type="protein sequence ID" value="NJW54361.1"/>
    <property type="molecule type" value="Genomic_DNA"/>
</dbReference>
<keyword evidence="1" id="KW-0472">Membrane</keyword>
<evidence type="ECO:0000313" key="3">
    <source>
        <dbReference type="Proteomes" id="UP000703674"/>
    </source>
</evidence>
<keyword evidence="1" id="KW-0812">Transmembrane</keyword>
<gene>
    <name evidence="2" type="ORF">HC175_15735</name>
</gene>
<evidence type="ECO:0000256" key="1">
    <source>
        <dbReference type="SAM" id="Phobius"/>
    </source>
</evidence>
<feature type="non-terminal residue" evidence="2">
    <location>
        <position position="64"/>
    </location>
</feature>
<organism evidence="2 3">
    <name type="scientific">Salinimicrobium oceani</name>
    <dbReference type="NCBI Taxonomy" id="2722702"/>
    <lineage>
        <taxon>Bacteria</taxon>
        <taxon>Pseudomonadati</taxon>
        <taxon>Bacteroidota</taxon>
        <taxon>Flavobacteriia</taxon>
        <taxon>Flavobacteriales</taxon>
        <taxon>Flavobacteriaceae</taxon>
        <taxon>Salinimicrobium</taxon>
    </lineage>
</organism>
<evidence type="ECO:0000313" key="2">
    <source>
        <dbReference type="EMBL" id="NJW54361.1"/>
    </source>
</evidence>
<reference evidence="2 3" key="1">
    <citation type="submission" date="2020-03" db="EMBL/GenBank/DDBJ databases">
        <title>Salinimicrobium sp. nov, isolated from SCS.</title>
        <authorList>
            <person name="Cao W.R."/>
        </authorList>
    </citation>
    <scope>NUCLEOTIDE SEQUENCE [LARGE SCALE GENOMIC DNA]</scope>
    <source>
        <strain evidence="3">J15B91</strain>
    </source>
</reference>
<protein>
    <submittedName>
        <fullName evidence="2">Phosphatidylserine decarboxylase family protein</fullName>
    </submittedName>
</protein>
<accession>A0ABX1D5M7</accession>
<feature type="transmembrane region" description="Helical" evidence="1">
    <location>
        <begin position="31"/>
        <end position="52"/>
    </location>
</feature>